<proteinExistence type="predicted"/>
<protein>
    <submittedName>
        <fullName evidence="1">Uncharacterized protein</fullName>
    </submittedName>
</protein>
<comment type="caution">
    <text evidence="1">The sequence shown here is derived from an EMBL/GenBank/DDBJ whole genome shotgun (WGS) entry which is preliminary data.</text>
</comment>
<dbReference type="AlphaFoldDB" id="A4CB72"/>
<organism evidence="1 2">
    <name type="scientific">Pseudoalteromonas tunicata D2</name>
    <dbReference type="NCBI Taxonomy" id="87626"/>
    <lineage>
        <taxon>Bacteria</taxon>
        <taxon>Pseudomonadati</taxon>
        <taxon>Pseudomonadota</taxon>
        <taxon>Gammaproteobacteria</taxon>
        <taxon>Alteromonadales</taxon>
        <taxon>Pseudoalteromonadaceae</taxon>
        <taxon>Pseudoalteromonas</taxon>
    </lineage>
</organism>
<dbReference type="Proteomes" id="UP000006201">
    <property type="component" value="Unassembled WGS sequence"/>
</dbReference>
<gene>
    <name evidence="1" type="ORF">PTD2_17345</name>
</gene>
<evidence type="ECO:0000313" key="2">
    <source>
        <dbReference type="Proteomes" id="UP000006201"/>
    </source>
</evidence>
<evidence type="ECO:0000313" key="1">
    <source>
        <dbReference type="EMBL" id="EAR27609.1"/>
    </source>
</evidence>
<reference evidence="1 2" key="1">
    <citation type="submission" date="2006-02" db="EMBL/GenBank/DDBJ databases">
        <authorList>
            <person name="Moran M.A."/>
            <person name="Kjelleberg S."/>
            <person name="Egan S."/>
            <person name="Saunders N."/>
            <person name="Thomas T."/>
            <person name="Ferriera S."/>
            <person name="Johnson J."/>
            <person name="Kravitz S."/>
            <person name="Halpern A."/>
            <person name="Remington K."/>
            <person name="Beeson K."/>
            <person name="Tran B."/>
            <person name="Rogers Y.-H."/>
            <person name="Friedman R."/>
            <person name="Venter J.C."/>
        </authorList>
    </citation>
    <scope>NUCLEOTIDE SEQUENCE [LARGE SCALE GENOMIC DNA]</scope>
    <source>
        <strain evidence="1 2">D2</strain>
    </source>
</reference>
<name>A4CB72_9GAMM</name>
<sequence>MANLVRLETRKICVSTAIVGQPKDNERRLLPGCFEREAAAQLKSAPITL</sequence>
<accession>A4CB72</accession>
<dbReference type="EMBL" id="AAOH01000005">
    <property type="protein sequence ID" value="EAR27609.1"/>
    <property type="molecule type" value="Genomic_DNA"/>
</dbReference>
<dbReference type="HOGENOM" id="CLU_3139799_0_0_6"/>
<keyword evidence="2" id="KW-1185">Reference proteome</keyword>